<feature type="binding site" evidence="6">
    <location>
        <position position="184"/>
    </location>
    <ligand>
        <name>Zn(2+)</name>
        <dbReference type="ChEBI" id="CHEBI:29105"/>
    </ligand>
</feature>
<dbReference type="PROSITE" id="PS50305">
    <property type="entry name" value="SIRTUIN"/>
    <property type="match status" value="1"/>
</dbReference>
<dbReference type="GO" id="GO:0005634">
    <property type="term" value="C:nucleus"/>
    <property type="evidence" value="ECO:0007669"/>
    <property type="project" value="TreeGrafter"/>
</dbReference>
<feature type="domain" description="Deacetylase sirtuin-type" evidence="7">
    <location>
        <begin position="17"/>
        <end position="352"/>
    </location>
</feature>
<gene>
    <name evidence="8" type="ORF">BN946_scf185012.g13</name>
</gene>
<reference evidence="8" key="1">
    <citation type="submission" date="2014-01" db="EMBL/GenBank/DDBJ databases">
        <title>The genome of the white-rot fungus Pycnoporus cinnabarinus: a basidiomycete model with a versatile arsenal for lignocellulosic biomass breakdown.</title>
        <authorList>
            <person name="Levasseur A."/>
            <person name="Lomascolo A."/>
            <person name="Ruiz-Duenas F.J."/>
            <person name="Uzan E."/>
            <person name="Piumi F."/>
            <person name="Kues U."/>
            <person name="Ram A.F.J."/>
            <person name="Murat C."/>
            <person name="Haon M."/>
            <person name="Benoit I."/>
            <person name="Arfi Y."/>
            <person name="Chevret D."/>
            <person name="Drula E."/>
            <person name="Kwon M.J."/>
            <person name="Gouret P."/>
            <person name="Lesage-Meessen L."/>
            <person name="Lombard V."/>
            <person name="Mariette J."/>
            <person name="Noirot C."/>
            <person name="Park J."/>
            <person name="Patyshakuliyeva A."/>
            <person name="Wieneger R.A.B."/>
            <person name="Wosten H.A.B."/>
            <person name="Martin F."/>
            <person name="Coutinho P.M."/>
            <person name="de Vries R."/>
            <person name="Martinez A.T."/>
            <person name="Klopp C."/>
            <person name="Pontarotti P."/>
            <person name="Henrissat B."/>
            <person name="Record E."/>
        </authorList>
    </citation>
    <scope>NUCLEOTIDE SEQUENCE [LARGE SCALE GENOMIC DNA]</scope>
    <source>
        <strain evidence="8">BRFM137</strain>
    </source>
</reference>
<dbReference type="Gene3D" id="3.40.50.1220">
    <property type="entry name" value="TPP-binding domain"/>
    <property type="match status" value="1"/>
</dbReference>
<dbReference type="InterPro" id="IPR026590">
    <property type="entry name" value="Ssirtuin_cat_dom"/>
</dbReference>
<accession>A0A060SMJ9</accession>
<keyword evidence="6" id="KW-0479">Metal-binding</keyword>
<evidence type="ECO:0000256" key="5">
    <source>
        <dbReference type="ARBA" id="ARBA00023128"/>
    </source>
</evidence>
<dbReference type="HOGENOM" id="CLU_023643_3_1_1"/>
<comment type="similarity">
    <text evidence="2">Belongs to the sirtuin family. Class I subfamily.</text>
</comment>
<dbReference type="InterPro" id="IPR026591">
    <property type="entry name" value="Sirtuin_cat_small_dom_sf"/>
</dbReference>
<evidence type="ECO:0000256" key="3">
    <source>
        <dbReference type="ARBA" id="ARBA00022679"/>
    </source>
</evidence>
<comment type="subcellular location">
    <subcellularLocation>
        <location evidence="1">Mitochondrion</location>
    </subcellularLocation>
</comment>
<dbReference type="InterPro" id="IPR029035">
    <property type="entry name" value="DHS-like_NAD/FAD-binding_dom"/>
</dbReference>
<dbReference type="Gene3D" id="3.30.1600.10">
    <property type="entry name" value="SIR2/SIRT2 'Small Domain"/>
    <property type="match status" value="1"/>
</dbReference>
<feature type="binding site" evidence="6">
    <location>
        <position position="259"/>
    </location>
    <ligand>
        <name>Zn(2+)</name>
        <dbReference type="ChEBI" id="CHEBI:29105"/>
    </ligand>
</feature>
<sequence length="352" mass="37813">MQDSNSGGISSSLNVPGSTPSGDINAFREILKGAKHIVVLAGAGLSAASGVPTFRGAGGLWRRRDVLSLSTPASFIDNPSRSWQFHHYLRELALKAEPNDAHLALAHFAVPHLRHAVSPQSSFTLVTQNIDGLDRRAFERVFSASGLPSPLSLDMEPTVFQQEDPLLIEMHGLVCGVACTDYSCRHRELNMQSPICPALAGTEFLVDLPDPALDAPKDDVRRPRRTAAEARAWAEARLAGTHASHSAEPDIPNSALPKCSKCGSLVRPDVVWFTEVPRHAEKIMKIVDHADVCIVVGTSAVVHPAATFASRVKSHGGVVAVLNVEHGKLDSHADFLFLGPCEQTLPKILALP</sequence>
<keyword evidence="3" id="KW-0808">Transferase</keyword>
<dbReference type="GO" id="GO:0017136">
    <property type="term" value="F:histone deacetylase activity, NAD-dependent"/>
    <property type="evidence" value="ECO:0007669"/>
    <property type="project" value="TreeGrafter"/>
</dbReference>
<keyword evidence="4" id="KW-0520">NAD</keyword>
<dbReference type="OrthoDB" id="424302at2759"/>
<dbReference type="PANTHER" id="PTHR11085">
    <property type="entry name" value="NAD-DEPENDENT PROTEIN DEACYLASE SIRTUIN-5, MITOCHONDRIAL-RELATED"/>
    <property type="match status" value="1"/>
</dbReference>
<evidence type="ECO:0000256" key="2">
    <source>
        <dbReference type="ARBA" id="ARBA00006924"/>
    </source>
</evidence>
<keyword evidence="6" id="KW-0862">Zinc</keyword>
<dbReference type="InterPro" id="IPR050134">
    <property type="entry name" value="NAD-dep_sirtuin_deacylases"/>
</dbReference>
<evidence type="ECO:0000256" key="6">
    <source>
        <dbReference type="PROSITE-ProRule" id="PRU00236"/>
    </source>
</evidence>
<dbReference type="OMA" id="KWIAAGP"/>
<dbReference type="Pfam" id="PF02146">
    <property type="entry name" value="SIR2"/>
    <property type="match status" value="2"/>
</dbReference>
<name>A0A060SMJ9_PYCCI</name>
<dbReference type="EMBL" id="CCBP010000269">
    <property type="protein sequence ID" value="CDO75396.1"/>
    <property type="molecule type" value="Genomic_DNA"/>
</dbReference>
<evidence type="ECO:0000259" key="7">
    <source>
        <dbReference type="PROSITE" id="PS50305"/>
    </source>
</evidence>
<dbReference type="PANTHER" id="PTHR11085:SF10">
    <property type="entry name" value="NAD-DEPENDENT PROTEIN DEACYLASE SIRTUIN-5, MITOCHONDRIAL-RELATED"/>
    <property type="match status" value="1"/>
</dbReference>
<keyword evidence="5" id="KW-0496">Mitochondrion</keyword>
<evidence type="ECO:0000313" key="9">
    <source>
        <dbReference type="Proteomes" id="UP000029665"/>
    </source>
</evidence>
<dbReference type="GO" id="GO:0046872">
    <property type="term" value="F:metal ion binding"/>
    <property type="evidence" value="ECO:0007669"/>
    <property type="project" value="UniProtKB-KW"/>
</dbReference>
<dbReference type="AlphaFoldDB" id="A0A060SMJ9"/>
<dbReference type="SUPFAM" id="SSF52467">
    <property type="entry name" value="DHS-like NAD/FAD-binding domain"/>
    <property type="match status" value="1"/>
</dbReference>
<proteinExistence type="inferred from homology"/>
<dbReference type="STRING" id="5643.A0A060SMJ9"/>
<evidence type="ECO:0000256" key="1">
    <source>
        <dbReference type="ARBA" id="ARBA00004173"/>
    </source>
</evidence>
<comment type="caution">
    <text evidence="8">The sequence shown here is derived from an EMBL/GenBank/DDBJ whole genome shotgun (WGS) entry which is preliminary data.</text>
</comment>
<evidence type="ECO:0000313" key="8">
    <source>
        <dbReference type="EMBL" id="CDO75396.1"/>
    </source>
</evidence>
<evidence type="ECO:0000256" key="4">
    <source>
        <dbReference type="ARBA" id="ARBA00023027"/>
    </source>
</evidence>
<feature type="binding site" evidence="6">
    <location>
        <position position="262"/>
    </location>
    <ligand>
        <name>Zn(2+)</name>
        <dbReference type="ChEBI" id="CHEBI:29105"/>
    </ligand>
</feature>
<feature type="active site" description="Proton acceptor" evidence="6">
    <location>
        <position position="171"/>
    </location>
</feature>
<dbReference type="GO" id="GO:0070403">
    <property type="term" value="F:NAD+ binding"/>
    <property type="evidence" value="ECO:0007669"/>
    <property type="project" value="InterPro"/>
</dbReference>
<dbReference type="InterPro" id="IPR003000">
    <property type="entry name" value="Sirtuin"/>
</dbReference>
<protein>
    <recommendedName>
        <fullName evidence="7">Deacetylase sirtuin-type domain-containing protein</fullName>
    </recommendedName>
</protein>
<dbReference type="Proteomes" id="UP000029665">
    <property type="component" value="Unassembled WGS sequence"/>
</dbReference>
<feature type="binding site" evidence="6">
    <location>
        <position position="179"/>
    </location>
    <ligand>
        <name>Zn(2+)</name>
        <dbReference type="ChEBI" id="CHEBI:29105"/>
    </ligand>
</feature>
<keyword evidence="9" id="KW-1185">Reference proteome</keyword>
<organism evidence="8 9">
    <name type="scientific">Pycnoporus cinnabarinus</name>
    <name type="common">Cinnabar-red polypore</name>
    <name type="synonym">Trametes cinnabarina</name>
    <dbReference type="NCBI Taxonomy" id="5643"/>
    <lineage>
        <taxon>Eukaryota</taxon>
        <taxon>Fungi</taxon>
        <taxon>Dikarya</taxon>
        <taxon>Basidiomycota</taxon>
        <taxon>Agaricomycotina</taxon>
        <taxon>Agaricomycetes</taxon>
        <taxon>Polyporales</taxon>
        <taxon>Polyporaceae</taxon>
        <taxon>Trametes</taxon>
    </lineage>
</organism>
<dbReference type="GO" id="GO:0005739">
    <property type="term" value="C:mitochondrion"/>
    <property type="evidence" value="ECO:0007669"/>
    <property type="project" value="UniProtKB-SubCell"/>
</dbReference>